<dbReference type="EMBL" id="CH476745">
    <property type="protein sequence ID" value="EIE89858.1"/>
    <property type="molecule type" value="Genomic_DNA"/>
</dbReference>
<name>I1CN28_RHIO9</name>
<sequence>MDNRLTSLSYQVKCGYYSLFFREIKWGRFSLFLACIVNHVLLGWFHITLDIGLLKETVRMNIKSSSSVIGYYG</sequence>
<organism evidence="2 3">
    <name type="scientific">Rhizopus delemar (strain RA 99-880 / ATCC MYA-4621 / FGSC 9543 / NRRL 43880)</name>
    <name type="common">Mucormycosis agent</name>
    <name type="synonym">Rhizopus arrhizus var. delemar</name>
    <dbReference type="NCBI Taxonomy" id="246409"/>
    <lineage>
        <taxon>Eukaryota</taxon>
        <taxon>Fungi</taxon>
        <taxon>Fungi incertae sedis</taxon>
        <taxon>Mucoromycota</taxon>
        <taxon>Mucoromycotina</taxon>
        <taxon>Mucoromycetes</taxon>
        <taxon>Mucorales</taxon>
        <taxon>Mucorineae</taxon>
        <taxon>Rhizopodaceae</taxon>
        <taxon>Rhizopus</taxon>
    </lineage>
</organism>
<proteinExistence type="predicted"/>
<dbReference type="AlphaFoldDB" id="I1CN28"/>
<dbReference type="InParanoid" id="I1CN28"/>
<dbReference type="RefSeq" id="XP_067525254.1">
    <property type="nucleotide sequence ID" value="XM_067669153.1"/>
</dbReference>
<dbReference type="Proteomes" id="UP000009138">
    <property type="component" value="Unassembled WGS sequence"/>
</dbReference>
<evidence type="ECO:0000313" key="2">
    <source>
        <dbReference type="EMBL" id="EIE89858.1"/>
    </source>
</evidence>
<protein>
    <submittedName>
        <fullName evidence="2">Uncharacterized protein</fullName>
    </submittedName>
</protein>
<dbReference type="GeneID" id="93621534"/>
<keyword evidence="1" id="KW-0812">Transmembrane</keyword>
<dbReference type="VEuPathDB" id="FungiDB:RO3G_14569"/>
<evidence type="ECO:0000256" key="1">
    <source>
        <dbReference type="SAM" id="Phobius"/>
    </source>
</evidence>
<keyword evidence="1" id="KW-0472">Membrane</keyword>
<reference evidence="2 3" key="1">
    <citation type="journal article" date="2009" name="PLoS Genet.">
        <title>Genomic analysis of the basal lineage fungus Rhizopus oryzae reveals a whole-genome duplication.</title>
        <authorList>
            <person name="Ma L.-J."/>
            <person name="Ibrahim A.S."/>
            <person name="Skory C."/>
            <person name="Grabherr M.G."/>
            <person name="Burger G."/>
            <person name="Butler M."/>
            <person name="Elias M."/>
            <person name="Idnurm A."/>
            <person name="Lang B.F."/>
            <person name="Sone T."/>
            <person name="Abe A."/>
            <person name="Calvo S.E."/>
            <person name="Corrochano L.M."/>
            <person name="Engels R."/>
            <person name="Fu J."/>
            <person name="Hansberg W."/>
            <person name="Kim J.-M."/>
            <person name="Kodira C.D."/>
            <person name="Koehrsen M.J."/>
            <person name="Liu B."/>
            <person name="Miranda-Saavedra D."/>
            <person name="O'Leary S."/>
            <person name="Ortiz-Castellanos L."/>
            <person name="Poulter R."/>
            <person name="Rodriguez-Romero J."/>
            <person name="Ruiz-Herrera J."/>
            <person name="Shen Y.-Q."/>
            <person name="Zeng Q."/>
            <person name="Galagan J."/>
            <person name="Birren B.W."/>
            <person name="Cuomo C.A."/>
            <person name="Wickes B.L."/>
        </authorList>
    </citation>
    <scope>NUCLEOTIDE SEQUENCE [LARGE SCALE GENOMIC DNA]</scope>
    <source>
        <strain evidence="3">RA 99-880 / ATCC MYA-4621 / FGSC 9543 / NRRL 43880</strain>
    </source>
</reference>
<accession>I1CN28</accession>
<keyword evidence="3" id="KW-1185">Reference proteome</keyword>
<evidence type="ECO:0000313" key="3">
    <source>
        <dbReference type="Proteomes" id="UP000009138"/>
    </source>
</evidence>
<gene>
    <name evidence="2" type="ORF">RO3G_14569</name>
</gene>
<keyword evidence="1" id="KW-1133">Transmembrane helix</keyword>
<feature type="transmembrane region" description="Helical" evidence="1">
    <location>
        <begin position="29"/>
        <end position="54"/>
    </location>
</feature>